<dbReference type="AlphaFoldDB" id="A0A162J742"/>
<evidence type="ECO:0000313" key="2">
    <source>
        <dbReference type="Proteomes" id="UP000075816"/>
    </source>
</evidence>
<comment type="caution">
    <text evidence="1">The sequence shown here is derived from an EMBL/GenBank/DDBJ whole genome shotgun (WGS) entry which is preliminary data.</text>
</comment>
<sequence>MIKEDKLSVIMESNFFNEEEIKKIKEEVLYISYSKERMKAFFKQTKERMKQHFLFKFDTEKTFLFFKKQLFEMYLKESKNFKSDTNFVFHYEINAINEITYHSFKFISANILYRTKRELDSNLFDTLKKETKLLEEKVQMKLSNDTFLKELFSEIIIKLEAKHNYDNEFSVIFIIITKEDIDEAKN</sequence>
<dbReference type="EMBL" id="LVEA01000001">
    <property type="protein sequence ID" value="KYL05257.1"/>
    <property type="molecule type" value="Genomic_DNA"/>
</dbReference>
<name>A0A162J742_9FUSO</name>
<accession>A0A162J742</accession>
<protein>
    <submittedName>
        <fullName evidence="1">Uncharacterized protein</fullName>
    </submittedName>
</protein>
<gene>
    <name evidence="1" type="ORF">A2J07_00550</name>
</gene>
<dbReference type="RefSeq" id="WP_062680762.1">
    <property type="nucleotide sequence ID" value="NZ_LVEA01000001.1"/>
</dbReference>
<reference evidence="1 2" key="1">
    <citation type="submission" date="2016-03" db="EMBL/GenBank/DDBJ databases">
        <title>Comparative genomics of human isolates of Fusobacterium necrophorum.</title>
        <authorList>
            <person name="Jensen A."/>
            <person name="Bank S."/>
            <person name="Andersen P.S."/>
            <person name="Kristensen L.H."/>
            <person name="Prag J."/>
        </authorList>
    </citation>
    <scope>NUCLEOTIDE SEQUENCE [LARGE SCALE GENOMIC DNA]</scope>
    <source>
        <strain evidence="1 2">LS_1264</strain>
    </source>
</reference>
<dbReference type="Proteomes" id="UP000075816">
    <property type="component" value="Unassembled WGS sequence"/>
</dbReference>
<organism evidence="1 2">
    <name type="scientific">Fusobacterium necrophorum subsp. funduliforme</name>
    <dbReference type="NCBI Taxonomy" id="143387"/>
    <lineage>
        <taxon>Bacteria</taxon>
        <taxon>Fusobacteriati</taxon>
        <taxon>Fusobacteriota</taxon>
        <taxon>Fusobacteriia</taxon>
        <taxon>Fusobacteriales</taxon>
        <taxon>Fusobacteriaceae</taxon>
        <taxon>Fusobacterium</taxon>
    </lineage>
</organism>
<proteinExistence type="predicted"/>
<evidence type="ECO:0000313" key="1">
    <source>
        <dbReference type="EMBL" id="KYL05257.1"/>
    </source>
</evidence>